<dbReference type="GO" id="GO:0015891">
    <property type="term" value="P:siderophore transport"/>
    <property type="evidence" value="ECO:0007669"/>
    <property type="project" value="InterPro"/>
</dbReference>
<dbReference type="GO" id="GO:0015031">
    <property type="term" value="P:protein transport"/>
    <property type="evidence" value="ECO:0007669"/>
    <property type="project" value="UniProtKB-UniRule"/>
</dbReference>
<gene>
    <name evidence="12" type="ORF">AKJ17_09130</name>
</gene>
<dbReference type="NCBIfam" id="TIGR01352">
    <property type="entry name" value="tonB_Cterm"/>
    <property type="match status" value="1"/>
</dbReference>
<keyword evidence="5 10" id="KW-0997">Cell inner membrane</keyword>
<evidence type="ECO:0000313" key="12">
    <source>
        <dbReference type="EMBL" id="KOO03501.1"/>
    </source>
</evidence>
<keyword evidence="10" id="KW-0735">Signal-anchor</keyword>
<reference evidence="13" key="1">
    <citation type="submission" date="2015-08" db="EMBL/GenBank/DDBJ databases">
        <title>Vibrio galatheae sp. nov., a novel member of the Vibrionaceae family isolated from the Solomon Islands.</title>
        <authorList>
            <person name="Giubergia S."/>
            <person name="Machado H."/>
            <person name="Mateiu R.V."/>
            <person name="Gram L."/>
        </authorList>
    </citation>
    <scope>NUCLEOTIDE SEQUENCE [LARGE SCALE GENOMIC DNA]</scope>
    <source>
        <strain evidence="13">DSM 19584</strain>
    </source>
</reference>
<evidence type="ECO:0000256" key="9">
    <source>
        <dbReference type="ARBA" id="ARBA00023136"/>
    </source>
</evidence>
<dbReference type="Proteomes" id="UP000037515">
    <property type="component" value="Unassembled WGS sequence"/>
</dbReference>
<sequence>MMRFLFAIPVSLVLAMLLFLLMAWLVGAPKQQSQPMLELTAVNFVVEEQEQNVAHRTRALPPPPTLEPLPTDYMTAPEPAMQLSAPITPSQISTSALNIEVGSVDINAPEIGSFESASPIMPIHRVEPRYPYKASQRRIEGYVVIRFNIDEKGRPVDLEVIEAKPKRLFEREAVKALKQWRYQPMLEQGQPVTHHGQTVKLEFRQPK</sequence>
<dbReference type="OrthoDB" id="1628901at2"/>
<comment type="caution">
    <text evidence="12">The sequence shown here is derived from an EMBL/GenBank/DDBJ whole genome shotgun (WGS) entry which is preliminary data.</text>
</comment>
<dbReference type="PRINTS" id="PR01374">
    <property type="entry name" value="TONBPROTEIN"/>
</dbReference>
<evidence type="ECO:0000259" key="11">
    <source>
        <dbReference type="PROSITE" id="PS52015"/>
    </source>
</evidence>
<dbReference type="STRING" id="693.AKJ17_09130"/>
<dbReference type="SUPFAM" id="SSF74653">
    <property type="entry name" value="TolA/TonB C-terminal domain"/>
    <property type="match status" value="1"/>
</dbReference>
<dbReference type="InterPro" id="IPR006260">
    <property type="entry name" value="TonB/TolA_C"/>
</dbReference>
<keyword evidence="13" id="KW-1185">Reference proteome</keyword>
<evidence type="ECO:0000256" key="1">
    <source>
        <dbReference type="ARBA" id="ARBA00004383"/>
    </source>
</evidence>
<keyword evidence="6" id="KW-0812">Transmembrane</keyword>
<dbReference type="PANTHER" id="PTHR33446">
    <property type="entry name" value="PROTEIN TONB-RELATED"/>
    <property type="match status" value="1"/>
</dbReference>
<keyword evidence="4 10" id="KW-1003">Cell membrane</keyword>
<dbReference type="InterPro" id="IPR003538">
    <property type="entry name" value="TonB"/>
</dbReference>
<comment type="function">
    <text evidence="10">Interacts with outer membrane receptor proteins that carry out high-affinity binding and energy dependent uptake into the periplasmic space of specific substrates. It could act to transduce energy from the cytoplasmic membrane to specific energy-requiring processes in the outer membrane, resulting in the release into the periplasm of ligands bound by these outer membrane proteins.</text>
</comment>
<dbReference type="RefSeq" id="WP_053395489.1">
    <property type="nucleotide sequence ID" value="NZ_LHPJ01000007.1"/>
</dbReference>
<dbReference type="PATRIC" id="fig|693.5.peg.1867"/>
<dbReference type="AlphaFoldDB" id="A0A0M0HN77"/>
<evidence type="ECO:0000313" key="13">
    <source>
        <dbReference type="Proteomes" id="UP000037515"/>
    </source>
</evidence>
<dbReference type="Pfam" id="PF03544">
    <property type="entry name" value="TonB_C"/>
    <property type="match status" value="1"/>
</dbReference>
<evidence type="ECO:0000256" key="7">
    <source>
        <dbReference type="ARBA" id="ARBA00022927"/>
    </source>
</evidence>
<dbReference type="PROSITE" id="PS52015">
    <property type="entry name" value="TONB_CTD"/>
    <property type="match status" value="1"/>
</dbReference>
<dbReference type="InterPro" id="IPR051045">
    <property type="entry name" value="TonB-dependent_transducer"/>
</dbReference>
<dbReference type="GO" id="GO:0031992">
    <property type="term" value="F:energy transducer activity"/>
    <property type="evidence" value="ECO:0007669"/>
    <property type="project" value="InterPro"/>
</dbReference>
<feature type="domain" description="TonB C-terminal" evidence="11">
    <location>
        <begin position="115"/>
        <end position="207"/>
    </location>
</feature>
<protein>
    <recommendedName>
        <fullName evidence="10">Protein TonB</fullName>
    </recommendedName>
</protein>
<evidence type="ECO:0000256" key="5">
    <source>
        <dbReference type="ARBA" id="ARBA00022519"/>
    </source>
</evidence>
<accession>A0A0M0HN77</accession>
<evidence type="ECO:0000256" key="10">
    <source>
        <dbReference type="RuleBase" id="RU362123"/>
    </source>
</evidence>
<dbReference type="PANTHER" id="PTHR33446:SF14">
    <property type="entry name" value="PROTEIN TONB"/>
    <property type="match status" value="1"/>
</dbReference>
<evidence type="ECO:0000256" key="3">
    <source>
        <dbReference type="ARBA" id="ARBA00022448"/>
    </source>
</evidence>
<keyword evidence="8" id="KW-1133">Transmembrane helix</keyword>
<dbReference type="FunFam" id="3.30.1150.10:FF:000006">
    <property type="entry name" value="Protein TonB"/>
    <property type="match status" value="1"/>
</dbReference>
<evidence type="ECO:0000256" key="4">
    <source>
        <dbReference type="ARBA" id="ARBA00022475"/>
    </source>
</evidence>
<proteinExistence type="inferred from homology"/>
<dbReference type="GO" id="GO:0030288">
    <property type="term" value="C:outer membrane-bounded periplasmic space"/>
    <property type="evidence" value="ECO:0007669"/>
    <property type="project" value="InterPro"/>
</dbReference>
<keyword evidence="3 10" id="KW-0813">Transport</keyword>
<evidence type="ECO:0000256" key="6">
    <source>
        <dbReference type="ARBA" id="ARBA00022692"/>
    </source>
</evidence>
<comment type="subcellular location">
    <subcellularLocation>
        <location evidence="1 10">Cell inner membrane</location>
        <topology evidence="1 10">Single-pass membrane protein</topology>
        <orientation evidence="1 10">Periplasmic side</orientation>
    </subcellularLocation>
</comment>
<keyword evidence="9" id="KW-0472">Membrane</keyword>
<name>A0A0M0HN77_VIBNE</name>
<dbReference type="GO" id="GO:0055085">
    <property type="term" value="P:transmembrane transport"/>
    <property type="evidence" value="ECO:0007669"/>
    <property type="project" value="InterPro"/>
</dbReference>
<evidence type="ECO:0000256" key="8">
    <source>
        <dbReference type="ARBA" id="ARBA00022989"/>
    </source>
</evidence>
<organism evidence="12 13">
    <name type="scientific">Vibrio nereis</name>
    <dbReference type="NCBI Taxonomy" id="693"/>
    <lineage>
        <taxon>Bacteria</taxon>
        <taxon>Pseudomonadati</taxon>
        <taxon>Pseudomonadota</taxon>
        <taxon>Gammaproteobacteria</taxon>
        <taxon>Vibrionales</taxon>
        <taxon>Vibrionaceae</taxon>
        <taxon>Vibrio</taxon>
    </lineage>
</organism>
<dbReference type="Gene3D" id="3.30.1150.10">
    <property type="match status" value="1"/>
</dbReference>
<dbReference type="GO" id="GO:0005886">
    <property type="term" value="C:plasma membrane"/>
    <property type="evidence" value="ECO:0007669"/>
    <property type="project" value="UniProtKB-SubCell"/>
</dbReference>
<dbReference type="InterPro" id="IPR037682">
    <property type="entry name" value="TonB_C"/>
</dbReference>
<comment type="similarity">
    <text evidence="2 10">Belongs to the TonB family.</text>
</comment>
<evidence type="ECO:0000256" key="2">
    <source>
        <dbReference type="ARBA" id="ARBA00006555"/>
    </source>
</evidence>
<keyword evidence="7 10" id="KW-0653">Protein transport</keyword>
<dbReference type="EMBL" id="LHPJ01000007">
    <property type="protein sequence ID" value="KOO03501.1"/>
    <property type="molecule type" value="Genomic_DNA"/>
</dbReference>